<evidence type="ECO:0000256" key="5">
    <source>
        <dbReference type="ARBA" id="ARBA00022781"/>
    </source>
</evidence>
<evidence type="ECO:0000256" key="13">
    <source>
        <dbReference type="HAMAP-Rule" id="MF_01398"/>
    </source>
</evidence>
<evidence type="ECO:0000256" key="8">
    <source>
        <dbReference type="ARBA" id="ARBA00023136"/>
    </source>
</evidence>
<evidence type="ECO:0000256" key="6">
    <source>
        <dbReference type="ARBA" id="ARBA00022989"/>
    </source>
</evidence>
<keyword evidence="3 13" id="KW-0138">CF(0)</keyword>
<keyword evidence="18" id="KW-1185">Reference proteome</keyword>
<dbReference type="GO" id="GO:0012505">
    <property type="term" value="C:endomembrane system"/>
    <property type="evidence" value="ECO:0007669"/>
    <property type="project" value="UniProtKB-SubCell"/>
</dbReference>
<dbReference type="GO" id="GO:0005886">
    <property type="term" value="C:plasma membrane"/>
    <property type="evidence" value="ECO:0007669"/>
    <property type="project" value="UniProtKB-SubCell"/>
</dbReference>
<feature type="domain" description="Importin N-terminal" evidence="16">
    <location>
        <begin position="71"/>
        <end position="147"/>
    </location>
</feature>
<keyword evidence="2 13" id="KW-0813">Transport</keyword>
<comment type="subunit">
    <text evidence="13">F-type ATPases have 2 components, F(1) - the catalytic core - and F(0) - the membrane proton channel. F(1) has five subunits: alpha(3), beta(3), gamma(1), delta(1), epsilon(1). F(0) has three main subunits: a(1), b(2) and c(10-14). The alpha and beta chains form an alternating ring which encloses part of the gamma chain. F(1) is attached to F(0) by a central stalk formed by the gamma and epsilon chains, while a peripheral stalk is formed by the delta and b chains.</text>
</comment>
<dbReference type="PANTHER" id="PTHR33445:SF1">
    <property type="entry name" value="ATP SYNTHASE SUBUNIT B"/>
    <property type="match status" value="1"/>
</dbReference>
<comment type="function">
    <text evidence="11">Component of the F(0) channel, it forms part of the peripheral stalk, linking F(1) to F(0). The b'-subunit is a diverged and duplicated form of b found in plants and photosynthetic bacteria.</text>
</comment>
<comment type="caution">
    <text evidence="17">The sequence shown here is derived from an EMBL/GenBank/DDBJ whole genome shotgun (WGS) entry which is preliminary data.</text>
</comment>
<dbReference type="RefSeq" id="WP_425502577.1">
    <property type="nucleotide sequence ID" value="NZ_JACIGI010000009.1"/>
</dbReference>
<keyword evidence="6 13" id="KW-1133">Transmembrane helix</keyword>
<dbReference type="InterPro" id="IPR050059">
    <property type="entry name" value="ATP_synthase_B_chain"/>
</dbReference>
<keyword evidence="15" id="KW-0175">Coiled coil</keyword>
<evidence type="ECO:0000313" key="18">
    <source>
        <dbReference type="Proteomes" id="UP000555728"/>
    </source>
</evidence>
<comment type="subcellular location">
    <subcellularLocation>
        <location evidence="13">Cell membrane</location>
        <topology evidence="13">Single-pass membrane protein</topology>
    </subcellularLocation>
    <subcellularLocation>
        <location evidence="12">Endomembrane system</location>
        <topology evidence="12">Single-pass membrane protein</topology>
    </subcellularLocation>
</comment>
<evidence type="ECO:0000256" key="2">
    <source>
        <dbReference type="ARBA" id="ARBA00022448"/>
    </source>
</evidence>
<feature type="coiled-coil region" evidence="15">
    <location>
        <begin position="54"/>
        <end position="106"/>
    </location>
</feature>
<sequence length="181" mass="20242">MFEAFAAENAEHAAVAGGFFSHAETWVLAAFLIVVGFVWWKTQGKVTGALDGRADRIRSKLDEARTLREEAQALLAEYEQKHKDALKTADEIVEHARVEAERLRTQAAADLEATIARRETQAEERIAQAEAQAVREVRAQMVDVAVAAAERLIAERMDERRQADLVDAAIRDLPTQLQRLH</sequence>
<dbReference type="GO" id="GO:0046961">
    <property type="term" value="F:proton-transporting ATPase activity, rotational mechanism"/>
    <property type="evidence" value="ECO:0007669"/>
    <property type="project" value="TreeGrafter"/>
</dbReference>
<accession>A0A7W6WKJ7</accession>
<dbReference type="InterPro" id="IPR001494">
    <property type="entry name" value="Importin-beta_N"/>
</dbReference>
<evidence type="ECO:0000256" key="9">
    <source>
        <dbReference type="ARBA" id="ARBA00023310"/>
    </source>
</evidence>
<dbReference type="GO" id="GO:0006886">
    <property type="term" value="P:intracellular protein transport"/>
    <property type="evidence" value="ECO:0007669"/>
    <property type="project" value="InterPro"/>
</dbReference>
<evidence type="ECO:0000256" key="10">
    <source>
        <dbReference type="ARBA" id="ARBA00025198"/>
    </source>
</evidence>
<evidence type="ECO:0000256" key="1">
    <source>
        <dbReference type="ARBA" id="ARBA00005513"/>
    </source>
</evidence>
<feature type="transmembrane region" description="Helical" evidence="13">
    <location>
        <begin position="20"/>
        <end position="40"/>
    </location>
</feature>
<keyword evidence="9 13" id="KW-0066">ATP synthesis</keyword>
<dbReference type="PANTHER" id="PTHR33445">
    <property type="entry name" value="ATP SYNTHASE SUBUNIT B', CHLOROPLASTIC"/>
    <property type="match status" value="1"/>
</dbReference>
<dbReference type="CDD" id="cd06503">
    <property type="entry name" value="ATP-synt_Fo_b"/>
    <property type="match status" value="1"/>
</dbReference>
<protein>
    <recommendedName>
        <fullName evidence="13">ATP synthase subunit b</fullName>
    </recommendedName>
    <alternativeName>
        <fullName evidence="13">ATP synthase F(0) sector subunit b</fullName>
    </alternativeName>
    <alternativeName>
        <fullName evidence="13">ATPase subunit I</fullName>
    </alternativeName>
    <alternativeName>
        <fullName evidence="13">F-type ATPase subunit b</fullName>
        <shortName evidence="13">F-ATPase subunit b</shortName>
    </alternativeName>
</protein>
<dbReference type="PROSITE" id="PS50166">
    <property type="entry name" value="IMPORTIN_B_NT"/>
    <property type="match status" value="1"/>
</dbReference>
<dbReference type="HAMAP" id="MF_01398">
    <property type="entry name" value="ATP_synth_b_bprime"/>
    <property type="match status" value="1"/>
</dbReference>
<proteinExistence type="inferred from homology"/>
<comment type="function">
    <text evidence="10 13">F(1)F(0) ATP synthase produces ATP from ADP in the presence of a proton or sodium gradient. F-type ATPases consist of two structural domains, F(1) containing the extramembraneous catalytic core and F(0) containing the membrane proton channel, linked together by a central stalk and a peripheral stalk. During catalysis, ATP synthesis in the catalytic domain of F(1) is coupled via a rotary mechanism of the central stalk subunits to proton translocation.</text>
</comment>
<evidence type="ECO:0000256" key="7">
    <source>
        <dbReference type="ARBA" id="ARBA00023065"/>
    </source>
</evidence>
<keyword evidence="13" id="KW-1003">Cell membrane</keyword>
<evidence type="ECO:0000256" key="11">
    <source>
        <dbReference type="ARBA" id="ARBA00025614"/>
    </source>
</evidence>
<dbReference type="AlphaFoldDB" id="A0A7W6WKJ7"/>
<dbReference type="Proteomes" id="UP000555728">
    <property type="component" value="Unassembled WGS sequence"/>
</dbReference>
<evidence type="ECO:0000313" key="17">
    <source>
        <dbReference type="EMBL" id="MBB4285673.1"/>
    </source>
</evidence>
<keyword evidence="4 13" id="KW-0812">Transmembrane</keyword>
<reference evidence="17 18" key="1">
    <citation type="submission" date="2020-08" db="EMBL/GenBank/DDBJ databases">
        <title>Genome sequencing of Purple Non-Sulfur Bacteria from various extreme environments.</title>
        <authorList>
            <person name="Mayer M."/>
        </authorList>
    </citation>
    <scope>NUCLEOTIDE SEQUENCE [LARGE SCALE GENOMIC DNA]</scope>
    <source>
        <strain evidence="17 18">JA135</strain>
    </source>
</reference>
<evidence type="ECO:0000256" key="3">
    <source>
        <dbReference type="ARBA" id="ARBA00022547"/>
    </source>
</evidence>
<keyword evidence="8 13" id="KW-0472">Membrane</keyword>
<dbReference type="GO" id="GO:0045259">
    <property type="term" value="C:proton-transporting ATP synthase complex"/>
    <property type="evidence" value="ECO:0007669"/>
    <property type="project" value="UniProtKB-KW"/>
</dbReference>
<comment type="similarity">
    <text evidence="1 13 14">Belongs to the ATPase B chain family.</text>
</comment>
<dbReference type="EMBL" id="JACIGI010000009">
    <property type="protein sequence ID" value="MBB4285673.1"/>
    <property type="molecule type" value="Genomic_DNA"/>
</dbReference>
<dbReference type="GO" id="GO:0046933">
    <property type="term" value="F:proton-transporting ATP synthase activity, rotational mechanism"/>
    <property type="evidence" value="ECO:0007669"/>
    <property type="project" value="UniProtKB-UniRule"/>
</dbReference>
<name>A0A7W6WKJ7_9PROT</name>
<evidence type="ECO:0000256" key="14">
    <source>
        <dbReference type="RuleBase" id="RU003848"/>
    </source>
</evidence>
<dbReference type="InterPro" id="IPR002146">
    <property type="entry name" value="ATP_synth_b/b'su_bac/chlpt"/>
</dbReference>
<gene>
    <name evidence="13" type="primary">atpF</name>
    <name evidence="17" type="ORF">GGD88_001393</name>
</gene>
<organism evidence="17 18">
    <name type="scientific">Roseospira goensis</name>
    <dbReference type="NCBI Taxonomy" id="391922"/>
    <lineage>
        <taxon>Bacteria</taxon>
        <taxon>Pseudomonadati</taxon>
        <taxon>Pseudomonadota</taxon>
        <taxon>Alphaproteobacteria</taxon>
        <taxon>Rhodospirillales</taxon>
        <taxon>Rhodospirillaceae</taxon>
        <taxon>Roseospira</taxon>
    </lineage>
</organism>
<keyword evidence="7 13" id="KW-0406">Ion transport</keyword>
<evidence type="ECO:0000259" key="16">
    <source>
        <dbReference type="PROSITE" id="PS50166"/>
    </source>
</evidence>
<evidence type="ECO:0000256" key="15">
    <source>
        <dbReference type="SAM" id="Coils"/>
    </source>
</evidence>
<dbReference type="GO" id="GO:0031267">
    <property type="term" value="F:small GTPase binding"/>
    <property type="evidence" value="ECO:0007669"/>
    <property type="project" value="InterPro"/>
</dbReference>
<keyword evidence="5 13" id="KW-0375">Hydrogen ion transport</keyword>
<dbReference type="Pfam" id="PF00430">
    <property type="entry name" value="ATP-synt_B"/>
    <property type="match status" value="1"/>
</dbReference>
<evidence type="ECO:0000256" key="4">
    <source>
        <dbReference type="ARBA" id="ARBA00022692"/>
    </source>
</evidence>
<evidence type="ECO:0000256" key="12">
    <source>
        <dbReference type="ARBA" id="ARBA00037847"/>
    </source>
</evidence>